<gene>
    <name evidence="3" type="ORF">Ari01nite_19850</name>
</gene>
<keyword evidence="1" id="KW-0472">Membrane</keyword>
<evidence type="ECO:0000313" key="4">
    <source>
        <dbReference type="Proteomes" id="UP000636960"/>
    </source>
</evidence>
<dbReference type="RefSeq" id="WP_203780823.1">
    <property type="nucleotide sequence ID" value="NZ_BOMV01000013.1"/>
</dbReference>
<feature type="transmembrane region" description="Helical" evidence="1">
    <location>
        <begin position="875"/>
        <end position="894"/>
    </location>
</feature>
<evidence type="ECO:0000256" key="1">
    <source>
        <dbReference type="SAM" id="Phobius"/>
    </source>
</evidence>
<name>A0A919MWC3_9ACTN</name>
<keyword evidence="1" id="KW-1133">Transmembrane helix</keyword>
<evidence type="ECO:0000259" key="2">
    <source>
        <dbReference type="PROSITE" id="PS50837"/>
    </source>
</evidence>
<organism evidence="3 4">
    <name type="scientific">Paractinoplanes rishiriensis</name>
    <dbReference type="NCBI Taxonomy" id="1050105"/>
    <lineage>
        <taxon>Bacteria</taxon>
        <taxon>Bacillati</taxon>
        <taxon>Actinomycetota</taxon>
        <taxon>Actinomycetes</taxon>
        <taxon>Micromonosporales</taxon>
        <taxon>Micromonosporaceae</taxon>
        <taxon>Paractinoplanes</taxon>
    </lineage>
</organism>
<comment type="caution">
    <text evidence="3">The sequence shown here is derived from an EMBL/GenBank/DDBJ whole genome shotgun (WGS) entry which is preliminary data.</text>
</comment>
<feature type="transmembrane region" description="Helical" evidence="1">
    <location>
        <begin position="933"/>
        <end position="958"/>
    </location>
</feature>
<dbReference type="SUPFAM" id="SSF52540">
    <property type="entry name" value="P-loop containing nucleoside triphosphate hydrolases"/>
    <property type="match status" value="1"/>
</dbReference>
<keyword evidence="4" id="KW-1185">Reference proteome</keyword>
<dbReference type="Proteomes" id="UP000636960">
    <property type="component" value="Unassembled WGS sequence"/>
</dbReference>
<feature type="transmembrane region" description="Helical" evidence="1">
    <location>
        <begin position="906"/>
        <end position="927"/>
    </location>
</feature>
<accession>A0A919MWC3</accession>
<dbReference type="Pfam" id="PF05729">
    <property type="entry name" value="NACHT"/>
    <property type="match status" value="1"/>
</dbReference>
<protein>
    <recommendedName>
        <fullName evidence="2">NACHT domain-containing protein</fullName>
    </recommendedName>
</protein>
<dbReference type="PROSITE" id="PS50837">
    <property type="entry name" value="NACHT"/>
    <property type="match status" value="1"/>
</dbReference>
<feature type="transmembrane region" description="Helical" evidence="1">
    <location>
        <begin position="839"/>
        <end position="863"/>
    </location>
</feature>
<proteinExistence type="predicted"/>
<reference evidence="3" key="1">
    <citation type="submission" date="2021-01" db="EMBL/GenBank/DDBJ databases">
        <title>Whole genome shotgun sequence of Actinoplanes rishiriensis NBRC 108556.</title>
        <authorList>
            <person name="Komaki H."/>
            <person name="Tamura T."/>
        </authorList>
    </citation>
    <scope>NUCLEOTIDE SEQUENCE</scope>
    <source>
        <strain evidence="3">NBRC 108556</strain>
    </source>
</reference>
<dbReference type="InterPro" id="IPR027417">
    <property type="entry name" value="P-loop_NTPase"/>
</dbReference>
<keyword evidence="1" id="KW-0812">Transmembrane</keyword>
<dbReference type="EMBL" id="BOMV01000013">
    <property type="protein sequence ID" value="GIE94520.1"/>
    <property type="molecule type" value="Genomic_DNA"/>
</dbReference>
<dbReference type="Gene3D" id="3.40.50.300">
    <property type="entry name" value="P-loop containing nucleotide triphosphate hydrolases"/>
    <property type="match status" value="1"/>
</dbReference>
<sequence length="980" mass="106718">MHNGYWAILGAVLLLVLTGALARVGERGVDYAFDALGLGGLRRYRLGLREWYRYHSVGFLGRSVDVTGVYEPVEYDPGSGRRDRVSATFGRLRRLVILGPAGAGKSMLVKHTLLEWSRAPGWWRRRDVPILVDLQRLGETSGDLGGLVVREMERSRIGRPPRRLAAARRRGRFFFLFDGLDEVPAGIRDQAVVALRDFSRDYPLCRMVVTCREAAYAGELTHMGQPFSHVAIAELDDAAMLRLLRQLGFLRGGEARLVEILRGRPALLRMARNPLLLTIIAYVHANTAATPAGPLPIPVSRADFYGVAIDLLTERDERNAVAGSPARFSPADQREALRDLALGLIDGEFGPDHVTIGRGELIRYLGQWLEKRGQDRRGEDLLATFVERSQLLEPAGLSVLRYRFRHATFRDALAAQRLGDRPEALTARYVADPDEWNETVLLWAGASGALATLLVAELAGSGDPRHQLLALEILTESAEVDPALAQRLVDHFTPRLAAPSCEQRIIDVAGQLAGQELYSGPALYAWLREAALSAAEPLRSRARDALAVTNLADAADLLVALLEADRTAMAPILRMGQVALSALAASARSGSPAAVDVIALIGTPDATLTMVELLGRSGPVAERAAWRLATRTGDEATVEMIRRVRREKLTLDDNARALADSYQWVLEPFAGGRGVTAAFAADGSTALPVVLGYVAALLKTGTEPIPEDVVTVDWRLALPLAVIGVVNSAKVSRVSRWTEFVRSLDLPLRRRRAASLDESAATVDAIDRRLDDPLTPPARRDVAEALAKIADPRHSQMLAMLPRSVIHATLRSLVKRRAPRIDESGWVAARRKTPEPTRLGQIVGGLAAGYILALVIIGGYRLVAAFFTSAGGPVWPSWLVVGAAAVAFGSVALNTVHEDWEWLESLCQAALGVIAVTVFVTALLQLADWIGGPLAVALLFGIPVVILALVAVTLWRYWRYRSDAARLLPELLELAENPRS</sequence>
<evidence type="ECO:0000313" key="3">
    <source>
        <dbReference type="EMBL" id="GIE94520.1"/>
    </source>
</evidence>
<dbReference type="AlphaFoldDB" id="A0A919MWC3"/>
<feature type="domain" description="NACHT" evidence="2">
    <location>
        <begin position="93"/>
        <end position="215"/>
    </location>
</feature>
<dbReference type="InterPro" id="IPR007111">
    <property type="entry name" value="NACHT_NTPase"/>
</dbReference>